<evidence type="ECO:0000256" key="1">
    <source>
        <dbReference type="ARBA" id="ARBA00006739"/>
    </source>
</evidence>
<dbReference type="Proteomes" id="UP001196565">
    <property type="component" value="Unassembled WGS sequence"/>
</dbReference>
<dbReference type="CDD" id="cd00761">
    <property type="entry name" value="Glyco_tranf_GTA_type"/>
    <property type="match status" value="1"/>
</dbReference>
<accession>A0ABS7A5C9</accession>
<name>A0ABS7A5C9_9PROT</name>
<evidence type="ECO:0000313" key="6">
    <source>
        <dbReference type="Proteomes" id="UP001196565"/>
    </source>
</evidence>
<comment type="similarity">
    <text evidence="1">Belongs to the glycosyltransferase 2 family.</text>
</comment>
<evidence type="ECO:0000259" key="4">
    <source>
        <dbReference type="Pfam" id="PF00535"/>
    </source>
</evidence>
<protein>
    <submittedName>
        <fullName evidence="5">Glycosyltransferase</fullName>
        <ecNumber evidence="5">2.4.-.-</ecNumber>
    </submittedName>
</protein>
<dbReference type="InterPro" id="IPR001173">
    <property type="entry name" value="Glyco_trans_2-like"/>
</dbReference>
<dbReference type="PANTHER" id="PTHR43685">
    <property type="entry name" value="GLYCOSYLTRANSFERASE"/>
    <property type="match status" value="1"/>
</dbReference>
<dbReference type="SUPFAM" id="SSF53448">
    <property type="entry name" value="Nucleotide-diphospho-sugar transferases"/>
    <property type="match status" value="1"/>
</dbReference>
<reference evidence="5 6" key="1">
    <citation type="submission" date="2021-07" db="EMBL/GenBank/DDBJ databases">
        <authorList>
            <person name="So Y."/>
        </authorList>
    </citation>
    <scope>NUCLEOTIDE SEQUENCE [LARGE SCALE GENOMIC DNA]</scope>
    <source>
        <strain evidence="5 6">HJA6</strain>
    </source>
</reference>
<comment type="caution">
    <text evidence="5">The sequence shown here is derived from an EMBL/GenBank/DDBJ whole genome shotgun (WGS) entry which is preliminary data.</text>
</comment>
<dbReference type="Pfam" id="PF00535">
    <property type="entry name" value="Glycos_transf_2"/>
    <property type="match status" value="1"/>
</dbReference>
<keyword evidence="2 5" id="KW-0328">Glycosyltransferase</keyword>
<keyword evidence="6" id="KW-1185">Reference proteome</keyword>
<organism evidence="5 6">
    <name type="scientific">Roseomonas alba</name>
    <dbReference type="NCBI Taxonomy" id="2846776"/>
    <lineage>
        <taxon>Bacteria</taxon>
        <taxon>Pseudomonadati</taxon>
        <taxon>Pseudomonadota</taxon>
        <taxon>Alphaproteobacteria</taxon>
        <taxon>Acetobacterales</taxon>
        <taxon>Roseomonadaceae</taxon>
        <taxon>Roseomonas</taxon>
    </lineage>
</organism>
<dbReference type="GO" id="GO:0016757">
    <property type="term" value="F:glycosyltransferase activity"/>
    <property type="evidence" value="ECO:0007669"/>
    <property type="project" value="UniProtKB-KW"/>
</dbReference>
<dbReference type="InterPro" id="IPR050834">
    <property type="entry name" value="Glycosyltransf_2"/>
</dbReference>
<feature type="domain" description="Glycosyltransferase 2-like" evidence="4">
    <location>
        <begin position="10"/>
        <end position="137"/>
    </location>
</feature>
<evidence type="ECO:0000313" key="5">
    <source>
        <dbReference type="EMBL" id="MBW6397522.1"/>
    </source>
</evidence>
<dbReference type="InterPro" id="IPR029044">
    <property type="entry name" value="Nucleotide-diphossugar_trans"/>
</dbReference>
<keyword evidence="3 5" id="KW-0808">Transferase</keyword>
<dbReference type="EMBL" id="JAHYBZ010000002">
    <property type="protein sequence ID" value="MBW6397522.1"/>
    <property type="molecule type" value="Genomic_DNA"/>
</dbReference>
<dbReference type="RefSeq" id="WP_219762128.1">
    <property type="nucleotide sequence ID" value="NZ_JAHYBZ010000002.1"/>
</dbReference>
<dbReference type="PANTHER" id="PTHR43685:SF5">
    <property type="entry name" value="GLYCOSYLTRANSFERASE EPSE-RELATED"/>
    <property type="match status" value="1"/>
</dbReference>
<sequence length="318" mass="35665">MSDPSSLDVSVIICTRNRAESLRGTLESLGRLTLPEGTRWEVLIVDNGSTDATPAVIAEHEGRIPVRRLAEPTPGLSNARNCGLRAAAGRYIAWTDDDVLVDPDWLSAYLEAFRTWPEAAVFGGRITARIDPPTPPWFTEVRGALTHMLAERDFGDAPLPLSIAEDRLPYGANYAIRSEEQRRFPYDPAYGVAPGRALLGEEVLVIKAIFATGATGRWVPQSRVIHRIGHSRQTIPYVVQYHRAVGATAAQMEGRLDAQFLFGAPRWLWRRLPLLFLTYHWLRMTAPPSRWIEALKTLAHHEGVLRYWRDEARRSGTP</sequence>
<evidence type="ECO:0000256" key="3">
    <source>
        <dbReference type="ARBA" id="ARBA00022679"/>
    </source>
</evidence>
<evidence type="ECO:0000256" key="2">
    <source>
        <dbReference type="ARBA" id="ARBA00022676"/>
    </source>
</evidence>
<gene>
    <name evidence="5" type="ORF">KPL78_06675</name>
</gene>
<dbReference type="Gene3D" id="3.90.550.10">
    <property type="entry name" value="Spore Coat Polysaccharide Biosynthesis Protein SpsA, Chain A"/>
    <property type="match status" value="1"/>
</dbReference>
<proteinExistence type="inferred from homology"/>
<dbReference type="EC" id="2.4.-.-" evidence="5"/>